<keyword evidence="2" id="KW-1185">Reference proteome</keyword>
<reference evidence="1 2" key="1">
    <citation type="submission" date="2019-06" db="EMBL/GenBank/DDBJ databases">
        <title>Sequencing the genomes of 1000 actinobacteria strains.</title>
        <authorList>
            <person name="Klenk H.-P."/>
        </authorList>
    </citation>
    <scope>NUCLEOTIDE SEQUENCE [LARGE SCALE GENOMIC DNA]</scope>
    <source>
        <strain evidence="1 2">DSM 18607</strain>
    </source>
</reference>
<dbReference type="AlphaFoldDB" id="A0A542E236"/>
<evidence type="ECO:0000313" key="1">
    <source>
        <dbReference type="EMBL" id="TQJ09329.1"/>
    </source>
</evidence>
<evidence type="ECO:0000313" key="2">
    <source>
        <dbReference type="Proteomes" id="UP000317893"/>
    </source>
</evidence>
<dbReference type="Proteomes" id="UP000317893">
    <property type="component" value="Unassembled WGS sequence"/>
</dbReference>
<sequence>MSHRAPSPHPHRTPGGVLWRGVVAGAVGTLVLDAATYGDMALTGRAASSVPADAARALVGRLDLPLPQGGSRPEAYGALLGLATGVTTGVAAAVVRAAGVRLPAPVSAVLVGAGAMAASDLGAARLGVSDPATWSTRDWVGDAVPHALFGVAVVSTLRRLDRAPSDDGADDEPAMTHRRAPLALRALALGLAAGSRSSLGAVALARATGGRLPALAAATAVVGEVVADKLPQVPSRLEAGPLLGRLGAGALGAAALARREHAGLAGTVVTAALAAGGAFAGAALGTAARSVAQERGWSAPAAVAEDVTAGALALWAVR</sequence>
<comment type="caution">
    <text evidence="1">The sequence shown here is derived from an EMBL/GenBank/DDBJ whole genome shotgun (WGS) entry which is preliminary data.</text>
</comment>
<name>A0A542E236_9MICO</name>
<protein>
    <recommendedName>
        <fullName evidence="3">DUF4126 domain-containing protein</fullName>
    </recommendedName>
</protein>
<dbReference type="RefSeq" id="WP_211356021.1">
    <property type="nucleotide sequence ID" value="NZ_BAAAPR010000014.1"/>
</dbReference>
<gene>
    <name evidence="1" type="ORF">FB458_2439</name>
</gene>
<organism evidence="1 2">
    <name type="scientific">Lapillicoccus jejuensis</name>
    <dbReference type="NCBI Taxonomy" id="402171"/>
    <lineage>
        <taxon>Bacteria</taxon>
        <taxon>Bacillati</taxon>
        <taxon>Actinomycetota</taxon>
        <taxon>Actinomycetes</taxon>
        <taxon>Micrococcales</taxon>
        <taxon>Intrasporangiaceae</taxon>
        <taxon>Lapillicoccus</taxon>
    </lineage>
</organism>
<proteinExistence type="predicted"/>
<accession>A0A542E236</accession>
<evidence type="ECO:0008006" key="3">
    <source>
        <dbReference type="Google" id="ProtNLM"/>
    </source>
</evidence>
<dbReference type="EMBL" id="VFMN01000001">
    <property type="protein sequence ID" value="TQJ09329.1"/>
    <property type="molecule type" value="Genomic_DNA"/>
</dbReference>